<protein>
    <submittedName>
        <fullName evidence="2">Uncharacterized protein</fullName>
    </submittedName>
</protein>
<name>A0A6G1EQH5_9ORYZ</name>
<evidence type="ECO:0000313" key="2">
    <source>
        <dbReference type="EMBL" id="KAF0926886.1"/>
    </source>
</evidence>
<feature type="compositionally biased region" description="Basic and acidic residues" evidence="1">
    <location>
        <begin position="20"/>
        <end position="34"/>
    </location>
</feature>
<dbReference type="AlphaFoldDB" id="A0A6G1EQH5"/>
<sequence length="154" mass="16079">MVRGRDRVEQSTGPLTAARRQADFRRRQRLNDGAHHRKGRREMRRDGCRASSPCGSWEAARCGGGGDYNSGAVRLGAVELAVRPGGHGAGTAVSSLLQLGHGSAPAPHHAVSFDGQAARWRAEGRASGKAGAGGSSWAQREEKGCSGVAKVAVL</sequence>
<feature type="region of interest" description="Disordered" evidence="1">
    <location>
        <begin position="1"/>
        <end position="55"/>
    </location>
</feature>
<comment type="caution">
    <text evidence="2">The sequence shown here is derived from an EMBL/GenBank/DDBJ whole genome shotgun (WGS) entry which is preliminary data.</text>
</comment>
<evidence type="ECO:0000256" key="1">
    <source>
        <dbReference type="SAM" id="MobiDB-lite"/>
    </source>
</evidence>
<keyword evidence="3" id="KW-1185">Reference proteome</keyword>
<reference evidence="2 3" key="1">
    <citation type="submission" date="2019-11" db="EMBL/GenBank/DDBJ databases">
        <title>Whole genome sequence of Oryza granulata.</title>
        <authorList>
            <person name="Li W."/>
        </authorList>
    </citation>
    <scope>NUCLEOTIDE SEQUENCE [LARGE SCALE GENOMIC DNA]</scope>
    <source>
        <strain evidence="3">cv. Menghai</strain>
        <tissue evidence="2">Leaf</tissue>
    </source>
</reference>
<dbReference type="EMBL" id="SPHZ02000003">
    <property type="protein sequence ID" value="KAF0926886.1"/>
    <property type="molecule type" value="Genomic_DNA"/>
</dbReference>
<organism evidence="2 3">
    <name type="scientific">Oryza meyeriana var. granulata</name>
    <dbReference type="NCBI Taxonomy" id="110450"/>
    <lineage>
        <taxon>Eukaryota</taxon>
        <taxon>Viridiplantae</taxon>
        <taxon>Streptophyta</taxon>
        <taxon>Embryophyta</taxon>
        <taxon>Tracheophyta</taxon>
        <taxon>Spermatophyta</taxon>
        <taxon>Magnoliopsida</taxon>
        <taxon>Liliopsida</taxon>
        <taxon>Poales</taxon>
        <taxon>Poaceae</taxon>
        <taxon>BOP clade</taxon>
        <taxon>Oryzoideae</taxon>
        <taxon>Oryzeae</taxon>
        <taxon>Oryzinae</taxon>
        <taxon>Oryza</taxon>
        <taxon>Oryza meyeriana</taxon>
    </lineage>
</organism>
<accession>A0A6G1EQH5</accession>
<evidence type="ECO:0000313" key="3">
    <source>
        <dbReference type="Proteomes" id="UP000479710"/>
    </source>
</evidence>
<gene>
    <name evidence="2" type="ORF">E2562_027740</name>
</gene>
<proteinExistence type="predicted"/>
<dbReference type="Proteomes" id="UP000479710">
    <property type="component" value="Unassembled WGS sequence"/>
</dbReference>